<protein>
    <recommendedName>
        <fullName evidence="8">EamA domain-containing protein</fullName>
    </recommendedName>
</protein>
<evidence type="ECO:0000259" key="8">
    <source>
        <dbReference type="Pfam" id="PF00892"/>
    </source>
</evidence>
<feature type="transmembrane region" description="Helical" evidence="7">
    <location>
        <begin position="286"/>
        <end position="304"/>
    </location>
</feature>
<dbReference type="InterPro" id="IPR037185">
    <property type="entry name" value="EmrE-like"/>
</dbReference>
<dbReference type="AlphaFoldDB" id="A0A835FWC5"/>
<feature type="transmembrane region" description="Helical" evidence="7">
    <location>
        <begin position="51"/>
        <end position="76"/>
    </location>
</feature>
<keyword evidence="4 7" id="KW-1133">Transmembrane helix</keyword>
<feature type="domain" description="EamA" evidence="8">
    <location>
        <begin position="606"/>
        <end position="683"/>
    </location>
</feature>
<keyword evidence="5 7" id="KW-0472">Membrane</keyword>
<dbReference type="OrthoDB" id="1728340at2759"/>
<dbReference type="EMBL" id="JACEFO010000275">
    <property type="protein sequence ID" value="KAF8775825.1"/>
    <property type="molecule type" value="Genomic_DNA"/>
</dbReference>
<evidence type="ECO:0000256" key="5">
    <source>
        <dbReference type="ARBA" id="ARBA00023136"/>
    </source>
</evidence>
<proteinExistence type="inferred from homology"/>
<evidence type="ECO:0000256" key="4">
    <source>
        <dbReference type="ARBA" id="ARBA00022989"/>
    </source>
</evidence>
<feature type="transmembrane region" description="Helical" evidence="7">
    <location>
        <begin position="614"/>
        <end position="634"/>
    </location>
</feature>
<dbReference type="GO" id="GO:0016020">
    <property type="term" value="C:membrane"/>
    <property type="evidence" value="ECO:0007669"/>
    <property type="project" value="UniProtKB-SubCell"/>
</dbReference>
<feature type="transmembrane region" description="Helical" evidence="7">
    <location>
        <begin position="395"/>
        <end position="415"/>
    </location>
</feature>
<feature type="transmembrane region" description="Helical" evidence="7">
    <location>
        <begin position="114"/>
        <end position="134"/>
    </location>
</feature>
<feature type="transmembrane region" description="Helical" evidence="7">
    <location>
        <begin position="164"/>
        <end position="184"/>
    </location>
</feature>
<feature type="compositionally biased region" description="Basic and acidic residues" evidence="6">
    <location>
        <begin position="350"/>
        <end position="380"/>
    </location>
</feature>
<dbReference type="GO" id="GO:0022857">
    <property type="term" value="F:transmembrane transporter activity"/>
    <property type="evidence" value="ECO:0007669"/>
    <property type="project" value="InterPro"/>
</dbReference>
<evidence type="ECO:0000256" key="2">
    <source>
        <dbReference type="ARBA" id="ARBA00007635"/>
    </source>
</evidence>
<comment type="caution">
    <text evidence="9">The sequence shown here is derived from an EMBL/GenBank/DDBJ whole genome shotgun (WGS) entry which is preliminary data.</text>
</comment>
<gene>
    <name evidence="9" type="ORF">HU200_004217</name>
</gene>
<sequence length="716" mass="77070">MGSSCLGGGLLPVAVMLCLNVVAAVMVSLVKVAMDGGMDPLVIVTLQQLTAALTLEIFAYIFVSAALGLYMIFVALRYTTATFVTAFSNIAPVLTFLLAVATRSEALDLKCKTGMAKLLGTLVSLGGAMVLTLYKGAAITHAAPNLIHSGDHRRPHAAVGRGKWTLGTVAILGNCVCLSCWFLLHGRLARKYPHVYSCNALMSMLSFLQVAVVGLCTQRSIAPWIITSKFQILTVLYAGIVGCGVSFVLVTWCIEKRGAVFVAAFIPVVQIIVSVIDFSILHEQLYLGSVLGSVFVIGGLYLLLWGKRQEALHCPPKVAQDDADKGQQPFVAAVHCFLLPGRPAAACVHGDRSGGMADDKSRSSDRHHDEPAAEEGDVKKPPSSRARAGAEALEAVALPVSMVMVQLFTLVMLLLSKLALNTGMRPFVLLVYRNLVATAAIAPLAFIFECKWLLFHRSTYVTVVLATGLYYYGLRATNPAYSVIFLNLIPVVTFVIAVVVRAERVALGKWPGRMKLLGALTCVGGTMIVSLLKGRLLHLWPTHLLNYSHGDTPAATGGHHHDMVAGTLFLCGSCLIGKAWEDISIKVLGDDADSFVVGIFLSHHIADWRLKCDLQLLTIGLFNTGITFVLISWAVTRRGPIYPSMFNSLSLIIATVMDSVLLGTNIYAASIVGTLLVVVGLYAYLWGKGKELQAMAVAKKLEQAEEQAKRDVDEMT</sequence>
<keyword evidence="10" id="KW-1185">Reference proteome</keyword>
<reference evidence="9" key="1">
    <citation type="submission" date="2020-07" db="EMBL/GenBank/DDBJ databases">
        <title>Genome sequence and genetic diversity analysis of an under-domesticated orphan crop, white fonio (Digitaria exilis).</title>
        <authorList>
            <person name="Bennetzen J.L."/>
            <person name="Chen S."/>
            <person name="Ma X."/>
            <person name="Wang X."/>
            <person name="Yssel A.E.J."/>
            <person name="Chaluvadi S.R."/>
            <person name="Johnson M."/>
            <person name="Gangashetty P."/>
            <person name="Hamidou F."/>
            <person name="Sanogo M.D."/>
            <person name="Zwaenepoel A."/>
            <person name="Wallace J."/>
            <person name="Van De Peer Y."/>
            <person name="Van Deynze A."/>
        </authorList>
    </citation>
    <scope>NUCLEOTIDE SEQUENCE</scope>
    <source>
        <tissue evidence="9">Leaves</tissue>
    </source>
</reference>
<evidence type="ECO:0000313" key="9">
    <source>
        <dbReference type="EMBL" id="KAF8775825.1"/>
    </source>
</evidence>
<feature type="transmembrane region" description="Helical" evidence="7">
    <location>
        <begin position="427"/>
        <end position="447"/>
    </location>
</feature>
<feature type="transmembrane region" description="Helical" evidence="7">
    <location>
        <begin position="454"/>
        <end position="474"/>
    </location>
</feature>
<feature type="transmembrane region" description="Helical" evidence="7">
    <location>
        <begin position="232"/>
        <end position="252"/>
    </location>
</feature>
<dbReference type="Pfam" id="PF00892">
    <property type="entry name" value="EamA"/>
    <property type="match status" value="2"/>
</dbReference>
<keyword evidence="3 7" id="KW-0812">Transmembrane</keyword>
<comment type="similarity">
    <text evidence="2">Belongs to the drug/metabolite transporter (DMT) superfamily. Plant drug/metabolite exporter (P-DME) (TC 2.A.7.4) family.</text>
</comment>
<evidence type="ECO:0000256" key="3">
    <source>
        <dbReference type="ARBA" id="ARBA00022692"/>
    </source>
</evidence>
<feature type="transmembrane region" description="Helical" evidence="7">
    <location>
        <begin position="6"/>
        <end position="30"/>
    </location>
</feature>
<comment type="subcellular location">
    <subcellularLocation>
        <location evidence="1">Membrane</location>
        <topology evidence="1">Multi-pass membrane protein</topology>
    </subcellularLocation>
</comment>
<dbReference type="PANTHER" id="PTHR31218">
    <property type="entry name" value="WAT1-RELATED PROTEIN"/>
    <property type="match status" value="1"/>
</dbReference>
<dbReference type="InterPro" id="IPR000620">
    <property type="entry name" value="EamA_dom"/>
</dbReference>
<feature type="region of interest" description="Disordered" evidence="6">
    <location>
        <begin position="350"/>
        <end position="384"/>
    </location>
</feature>
<feature type="transmembrane region" description="Helical" evidence="7">
    <location>
        <begin position="666"/>
        <end position="685"/>
    </location>
</feature>
<accession>A0A835FWC5</accession>
<feature type="domain" description="EamA" evidence="8">
    <location>
        <begin position="166"/>
        <end position="304"/>
    </location>
</feature>
<feature type="transmembrane region" description="Helical" evidence="7">
    <location>
        <begin position="259"/>
        <end position="280"/>
    </location>
</feature>
<evidence type="ECO:0000256" key="1">
    <source>
        <dbReference type="ARBA" id="ARBA00004141"/>
    </source>
</evidence>
<evidence type="ECO:0000256" key="7">
    <source>
        <dbReference type="SAM" id="Phobius"/>
    </source>
</evidence>
<dbReference type="InterPro" id="IPR030184">
    <property type="entry name" value="WAT1-related"/>
</dbReference>
<feature type="transmembrane region" description="Helical" evidence="7">
    <location>
        <begin position="480"/>
        <end position="502"/>
    </location>
</feature>
<organism evidence="9 10">
    <name type="scientific">Digitaria exilis</name>
    <dbReference type="NCBI Taxonomy" id="1010633"/>
    <lineage>
        <taxon>Eukaryota</taxon>
        <taxon>Viridiplantae</taxon>
        <taxon>Streptophyta</taxon>
        <taxon>Embryophyta</taxon>
        <taxon>Tracheophyta</taxon>
        <taxon>Spermatophyta</taxon>
        <taxon>Magnoliopsida</taxon>
        <taxon>Liliopsida</taxon>
        <taxon>Poales</taxon>
        <taxon>Poaceae</taxon>
        <taxon>PACMAD clade</taxon>
        <taxon>Panicoideae</taxon>
        <taxon>Panicodae</taxon>
        <taxon>Paniceae</taxon>
        <taxon>Anthephorinae</taxon>
        <taxon>Digitaria</taxon>
    </lineage>
</organism>
<evidence type="ECO:0000256" key="6">
    <source>
        <dbReference type="SAM" id="MobiDB-lite"/>
    </source>
</evidence>
<feature type="transmembrane region" description="Helical" evidence="7">
    <location>
        <begin position="82"/>
        <end position="102"/>
    </location>
</feature>
<dbReference type="Proteomes" id="UP000636709">
    <property type="component" value="Unassembled WGS sequence"/>
</dbReference>
<evidence type="ECO:0000313" key="10">
    <source>
        <dbReference type="Proteomes" id="UP000636709"/>
    </source>
</evidence>
<dbReference type="SUPFAM" id="SSF103481">
    <property type="entry name" value="Multidrug resistance efflux transporter EmrE"/>
    <property type="match status" value="4"/>
</dbReference>
<name>A0A835FWC5_9POAL</name>